<evidence type="ECO:0000313" key="2">
    <source>
        <dbReference type="EMBL" id="MBK1826045.1"/>
    </source>
</evidence>
<dbReference type="Gene3D" id="3.30.2130.10">
    <property type="entry name" value="VC0802-like"/>
    <property type="match status" value="1"/>
</dbReference>
<keyword evidence="3" id="KW-1185">Reference proteome</keyword>
<dbReference type="SUPFAM" id="SSF55021">
    <property type="entry name" value="ACT-like"/>
    <property type="match status" value="1"/>
</dbReference>
<dbReference type="Pfam" id="PF19571">
    <property type="entry name" value="ACT_8"/>
    <property type="match status" value="1"/>
</dbReference>
<name>A0A934R8V2_9BACT</name>
<reference evidence="2" key="1">
    <citation type="submission" date="2021-01" db="EMBL/GenBank/DDBJ databases">
        <title>Modified the classification status of verrucomicrobia.</title>
        <authorList>
            <person name="Feng X."/>
        </authorList>
    </citation>
    <scope>NUCLEOTIDE SEQUENCE</scope>
    <source>
        <strain evidence="2">KCTC 22201</strain>
    </source>
</reference>
<dbReference type="PANTHER" id="PTHR40099">
    <property type="entry name" value="ACETOLACTATE SYNTHASE, SMALL SUBUNIT"/>
    <property type="match status" value="1"/>
</dbReference>
<sequence length="152" mass="16390">MIEPETLEPGEPVTQFSVLLQNRAGALAALAKLLRNNAIEVVGISVQDSRDATIARLVVTDPDLAQQIFVEKGIPFTTSSLVVVAMKEAGPGLLQVLDTLMVAETNIDFAYSLMPSPKGQAQLAMHVEDYDFAISVMNQAGFKLVFQGDLSR</sequence>
<organism evidence="2 3">
    <name type="scientific">Haloferula rosea</name>
    <dbReference type="NCBI Taxonomy" id="490093"/>
    <lineage>
        <taxon>Bacteria</taxon>
        <taxon>Pseudomonadati</taxon>
        <taxon>Verrucomicrobiota</taxon>
        <taxon>Verrucomicrobiia</taxon>
        <taxon>Verrucomicrobiales</taxon>
        <taxon>Verrucomicrobiaceae</taxon>
        <taxon>Haloferula</taxon>
    </lineage>
</organism>
<dbReference type="EMBL" id="JAENII010000002">
    <property type="protein sequence ID" value="MBK1826045.1"/>
    <property type="molecule type" value="Genomic_DNA"/>
</dbReference>
<dbReference type="AlphaFoldDB" id="A0A934R8V2"/>
<proteinExistence type="predicted"/>
<feature type="domain" description="ACT" evidence="1">
    <location>
        <begin position="13"/>
        <end position="119"/>
    </location>
</feature>
<dbReference type="PANTHER" id="PTHR40099:SF1">
    <property type="entry name" value="ACETOLACTATE SYNTHASE, SMALL SUBUNIT"/>
    <property type="match status" value="1"/>
</dbReference>
<protein>
    <submittedName>
        <fullName evidence="2">Acetolactate synthase</fullName>
    </submittedName>
</protein>
<evidence type="ECO:0000313" key="3">
    <source>
        <dbReference type="Proteomes" id="UP000658278"/>
    </source>
</evidence>
<dbReference type="InterPro" id="IPR045739">
    <property type="entry name" value="ACT_dom_pair"/>
</dbReference>
<evidence type="ECO:0000259" key="1">
    <source>
        <dbReference type="Pfam" id="PF19571"/>
    </source>
</evidence>
<gene>
    <name evidence="2" type="ORF">JIN81_03380</name>
</gene>
<dbReference type="Proteomes" id="UP000658278">
    <property type="component" value="Unassembled WGS sequence"/>
</dbReference>
<dbReference type="RefSeq" id="WP_200276355.1">
    <property type="nucleotide sequence ID" value="NZ_JAENII010000002.1"/>
</dbReference>
<dbReference type="InterPro" id="IPR045865">
    <property type="entry name" value="ACT-like_dom_sf"/>
</dbReference>
<accession>A0A934R8V2</accession>
<comment type="caution">
    <text evidence="2">The sequence shown here is derived from an EMBL/GenBank/DDBJ whole genome shotgun (WGS) entry which is preliminary data.</text>
</comment>